<evidence type="ECO:0000256" key="1">
    <source>
        <dbReference type="SAM" id="MobiDB-lite"/>
    </source>
</evidence>
<dbReference type="AlphaFoldDB" id="A0A427YNA9"/>
<reference evidence="2 3" key="1">
    <citation type="submission" date="2018-11" db="EMBL/GenBank/DDBJ databases">
        <title>Genome sequence of Saitozyma podzolica DSM 27192.</title>
        <authorList>
            <person name="Aliyu H."/>
            <person name="Gorte O."/>
            <person name="Ochsenreither K."/>
        </authorList>
    </citation>
    <scope>NUCLEOTIDE SEQUENCE [LARGE SCALE GENOMIC DNA]</scope>
    <source>
        <strain evidence="2 3">DSM 27192</strain>
    </source>
</reference>
<accession>A0A427YNA9</accession>
<organism evidence="2 3">
    <name type="scientific">Saitozyma podzolica</name>
    <dbReference type="NCBI Taxonomy" id="1890683"/>
    <lineage>
        <taxon>Eukaryota</taxon>
        <taxon>Fungi</taxon>
        <taxon>Dikarya</taxon>
        <taxon>Basidiomycota</taxon>
        <taxon>Agaricomycotina</taxon>
        <taxon>Tremellomycetes</taxon>
        <taxon>Tremellales</taxon>
        <taxon>Trimorphomycetaceae</taxon>
        <taxon>Saitozyma</taxon>
    </lineage>
</organism>
<dbReference type="OrthoDB" id="10360160at2759"/>
<sequence>MNAKKDLSIFQSSNEFDVFEGEGIGLQDPGSSASASGESWNLQPAFSVDTALARATGETKTLKDNLSKVKDLSGIFLAWNGVDPASNILDVVPRLKDKPMSQVLAQNMKRWHDILSGSASTAIHKSYGAKSSYLSDEVDDKIPNPCVIWLTAPSDEECTNWIAHHNPQRPKESRPTLKYVYPSNESTIEEAQDFILGSVQKLLQGPERVITWPQRAEEQPPAYVASTVPAISTAGSNTLALPDRSGRPSSAAGSYHSDVGADEEARPQKKRSFVDLLYCFRSKD</sequence>
<dbReference type="EMBL" id="RSCD01000005">
    <property type="protein sequence ID" value="RSH92541.1"/>
    <property type="molecule type" value="Genomic_DNA"/>
</dbReference>
<proteinExistence type="predicted"/>
<evidence type="ECO:0000313" key="3">
    <source>
        <dbReference type="Proteomes" id="UP000279259"/>
    </source>
</evidence>
<dbReference type="Proteomes" id="UP000279259">
    <property type="component" value="Unassembled WGS sequence"/>
</dbReference>
<gene>
    <name evidence="2" type="ORF">EHS25_007985</name>
</gene>
<feature type="region of interest" description="Disordered" evidence="1">
    <location>
        <begin position="236"/>
        <end position="267"/>
    </location>
</feature>
<comment type="caution">
    <text evidence="2">The sequence shown here is derived from an EMBL/GenBank/DDBJ whole genome shotgun (WGS) entry which is preliminary data.</text>
</comment>
<evidence type="ECO:0000313" key="2">
    <source>
        <dbReference type="EMBL" id="RSH92541.1"/>
    </source>
</evidence>
<keyword evidence="3" id="KW-1185">Reference proteome</keyword>
<name>A0A427YNA9_9TREE</name>
<protein>
    <submittedName>
        <fullName evidence="2">Uncharacterized protein</fullName>
    </submittedName>
</protein>